<dbReference type="UniPathway" id="UPA00299"/>
<comment type="cofactor">
    <cofactor evidence="3">
        <name>Mg(2+)</name>
        <dbReference type="ChEBI" id="CHEBI:18420"/>
    </cofactor>
</comment>
<evidence type="ECO:0000256" key="3">
    <source>
        <dbReference type="RuleBase" id="RU361117"/>
    </source>
</evidence>
<comment type="similarity">
    <text evidence="3">Belongs to the trehalose phosphatase family.</text>
</comment>
<dbReference type="PANTHER" id="PTHR43768">
    <property type="entry name" value="TREHALOSE 6-PHOSPHATE PHOSPHATASE"/>
    <property type="match status" value="1"/>
</dbReference>
<reference evidence="4 5" key="1">
    <citation type="journal article" date="1991" name="Int. J. Syst. Bacteriol.">
        <title>Description of the erythromycin-producing bacterium Arthrobacter sp. strain NRRL B-3381 as Aeromicrobium erythreum gen. nov., sp. nov.</title>
        <authorList>
            <person name="Miller E.S."/>
            <person name="Woese C.R."/>
            <person name="Brenner S."/>
        </authorList>
    </citation>
    <scope>NUCLEOTIDE SEQUENCE [LARGE SCALE GENOMIC DNA]</scope>
    <source>
        <strain evidence="4 5">AR18</strain>
    </source>
</reference>
<dbReference type="Pfam" id="PF02358">
    <property type="entry name" value="Trehalose_PPase"/>
    <property type="match status" value="1"/>
</dbReference>
<comment type="pathway">
    <text evidence="3">Glycan biosynthesis; trehalose biosynthesis.</text>
</comment>
<dbReference type="EC" id="3.1.3.12" evidence="3"/>
<keyword evidence="1 3" id="KW-0378">Hydrolase</keyword>
<sequence length="272" mass="28355">MPAADPLTTSDVPASLLVEPERILLGLDFDGTLAHVVDDPTQAFAHPDAVSAVARLGHVLGQVAIITGRPVDQALALSGFSGMRGLEHLVVCGQYGAERWDAATGTHLRPDRPASVARLAEVLPAWLAAHDAAHVRIEDKGLAVAVHTRGIDAGLIHALDAPLRALAHELDLEVEPGRQVLELRGHATDKGVALRGLLAETGLRRVVYAGDDLGDLPAYDAVDQLRTDGGEGVLVASASGEQDALVGRSDVVLDGPDAVAAWLTAWADALDA</sequence>
<evidence type="ECO:0000256" key="2">
    <source>
        <dbReference type="ARBA" id="ARBA00024179"/>
    </source>
</evidence>
<keyword evidence="3" id="KW-0479">Metal-binding</keyword>
<dbReference type="Proteomes" id="UP000067689">
    <property type="component" value="Chromosome"/>
</dbReference>
<proteinExistence type="inferred from homology"/>
<dbReference type="EMBL" id="CP011502">
    <property type="protein sequence ID" value="ALX03603.1"/>
    <property type="molecule type" value="Genomic_DNA"/>
</dbReference>
<dbReference type="InterPro" id="IPR044651">
    <property type="entry name" value="OTSB-like"/>
</dbReference>
<dbReference type="SUPFAM" id="SSF56784">
    <property type="entry name" value="HAD-like"/>
    <property type="match status" value="1"/>
</dbReference>
<dbReference type="PANTHER" id="PTHR43768:SF3">
    <property type="entry name" value="TREHALOSE 6-PHOSPHATE PHOSPHATASE"/>
    <property type="match status" value="1"/>
</dbReference>
<dbReference type="KEGG" id="aer:AERYTH_02270"/>
<protein>
    <recommendedName>
        <fullName evidence="3">Trehalose 6-phosphate phosphatase</fullName>
        <ecNumber evidence="3">3.1.3.12</ecNumber>
    </recommendedName>
</protein>
<dbReference type="PATRIC" id="fig|2041.4.peg.480"/>
<comment type="function">
    <text evidence="2 3">Removes the phosphate from trehalose 6-phosphate to produce free trehalose.</text>
</comment>
<dbReference type="GO" id="GO:0046872">
    <property type="term" value="F:metal ion binding"/>
    <property type="evidence" value="ECO:0007669"/>
    <property type="project" value="UniProtKB-KW"/>
</dbReference>
<evidence type="ECO:0000313" key="4">
    <source>
        <dbReference type="EMBL" id="ALX03603.1"/>
    </source>
</evidence>
<accession>A0A0U3KF17</accession>
<organism evidence="4 5">
    <name type="scientific">Aeromicrobium erythreum</name>
    <dbReference type="NCBI Taxonomy" id="2041"/>
    <lineage>
        <taxon>Bacteria</taxon>
        <taxon>Bacillati</taxon>
        <taxon>Actinomycetota</taxon>
        <taxon>Actinomycetes</taxon>
        <taxon>Propionibacteriales</taxon>
        <taxon>Nocardioidaceae</taxon>
        <taxon>Aeromicrobium</taxon>
    </lineage>
</organism>
<comment type="catalytic activity">
    <reaction evidence="3">
        <text>alpha,alpha-trehalose 6-phosphate + H2O = alpha,alpha-trehalose + phosphate</text>
        <dbReference type="Rhea" id="RHEA:23420"/>
        <dbReference type="ChEBI" id="CHEBI:15377"/>
        <dbReference type="ChEBI" id="CHEBI:16551"/>
        <dbReference type="ChEBI" id="CHEBI:43474"/>
        <dbReference type="ChEBI" id="CHEBI:58429"/>
        <dbReference type="EC" id="3.1.3.12"/>
    </reaction>
</comment>
<dbReference type="Gene3D" id="3.30.70.1020">
    <property type="entry name" value="Trehalose-6-phosphate phosphatase related protein, domain 2"/>
    <property type="match status" value="1"/>
</dbReference>
<evidence type="ECO:0000313" key="5">
    <source>
        <dbReference type="Proteomes" id="UP000067689"/>
    </source>
</evidence>
<keyword evidence="5" id="KW-1185">Reference proteome</keyword>
<dbReference type="InterPro" id="IPR023214">
    <property type="entry name" value="HAD_sf"/>
</dbReference>
<dbReference type="GO" id="GO:0004805">
    <property type="term" value="F:trehalose-phosphatase activity"/>
    <property type="evidence" value="ECO:0007669"/>
    <property type="project" value="UniProtKB-EC"/>
</dbReference>
<gene>
    <name evidence="4" type="ORF">AERYTH_02270</name>
</gene>
<dbReference type="RefSeq" id="WP_067854117.1">
    <property type="nucleotide sequence ID" value="NZ_CP011502.1"/>
</dbReference>
<dbReference type="GO" id="GO:0005992">
    <property type="term" value="P:trehalose biosynthetic process"/>
    <property type="evidence" value="ECO:0007669"/>
    <property type="project" value="UniProtKB-UniPathway"/>
</dbReference>
<dbReference type="STRING" id="2041.AERYTH_02270"/>
<dbReference type="InterPro" id="IPR036412">
    <property type="entry name" value="HAD-like_sf"/>
</dbReference>
<dbReference type="InterPro" id="IPR003337">
    <property type="entry name" value="Trehalose_PPase"/>
</dbReference>
<keyword evidence="3" id="KW-0460">Magnesium</keyword>
<dbReference type="AlphaFoldDB" id="A0A0U3KF17"/>
<evidence type="ECO:0000256" key="1">
    <source>
        <dbReference type="ARBA" id="ARBA00022801"/>
    </source>
</evidence>
<name>A0A0U3KF17_9ACTN</name>
<dbReference type="Gene3D" id="3.40.50.1000">
    <property type="entry name" value="HAD superfamily/HAD-like"/>
    <property type="match status" value="1"/>
</dbReference>
<dbReference type="NCBIfam" id="TIGR00685">
    <property type="entry name" value="T6PP"/>
    <property type="match status" value="1"/>
</dbReference>